<keyword evidence="2" id="KW-1185">Reference proteome</keyword>
<dbReference type="Proteomes" id="UP000076962">
    <property type="component" value="Unassembled WGS sequence"/>
</dbReference>
<dbReference type="AlphaFoldDB" id="A0A176S804"/>
<sequence>MKILVYEADKIIPIEGLYEWLGDSGSIIFSNADQKIQHFDNREVIRLLESINFDTVIFYIPLSIQNQFVKLVNSQFHITEWQKDNTVKFSIEDIGLIGENALSRFFDKMRLILGFSPKKECPKELEDLLNEVVENPINPIEGIFLFDLQKHFFICKSTSNALLNNLNSVTSSLYSLININNVLNKIGYVLECGELKFFVFHLTNGMISFHVVPNLDSPILIGFVATKNQKIAQLAAWGEIELEKIVNFLKKMKNTV</sequence>
<gene>
    <name evidence="1" type="ORF">THIOM_000105</name>
</gene>
<proteinExistence type="predicted"/>
<reference evidence="1 2" key="1">
    <citation type="submission" date="2016-05" db="EMBL/GenBank/DDBJ databases">
        <title>Single-cell genome of chain-forming Candidatus Thiomargarita nelsonii and comparison to other large sulfur-oxidizing bacteria.</title>
        <authorList>
            <person name="Winkel M."/>
            <person name="Salman V."/>
            <person name="Woyke T."/>
            <person name="Schulz-Vogt H."/>
            <person name="Richter M."/>
            <person name="Flood B."/>
            <person name="Bailey J."/>
            <person name="Amann R."/>
            <person name="Mussmann M."/>
        </authorList>
    </citation>
    <scope>NUCLEOTIDE SEQUENCE [LARGE SCALE GENOMIC DNA]</scope>
    <source>
        <strain evidence="1 2">THI036</strain>
    </source>
</reference>
<evidence type="ECO:0000313" key="1">
    <source>
        <dbReference type="EMBL" id="OAD24046.1"/>
    </source>
</evidence>
<comment type="caution">
    <text evidence="1">The sequence shown here is derived from an EMBL/GenBank/DDBJ whole genome shotgun (WGS) entry which is preliminary data.</text>
</comment>
<name>A0A176S804_9GAMM</name>
<organism evidence="1 2">
    <name type="scientific">Candidatus Thiomargarita nelsonii</name>
    <dbReference type="NCBI Taxonomy" id="1003181"/>
    <lineage>
        <taxon>Bacteria</taxon>
        <taxon>Pseudomonadati</taxon>
        <taxon>Pseudomonadota</taxon>
        <taxon>Gammaproteobacteria</taxon>
        <taxon>Thiotrichales</taxon>
        <taxon>Thiotrichaceae</taxon>
        <taxon>Thiomargarita</taxon>
    </lineage>
</organism>
<protein>
    <submittedName>
        <fullName evidence="1">Uncharacterized protein</fullName>
    </submittedName>
</protein>
<dbReference type="EMBL" id="LUTY01000033">
    <property type="protein sequence ID" value="OAD24046.1"/>
    <property type="molecule type" value="Genomic_DNA"/>
</dbReference>
<accession>A0A176S804</accession>
<evidence type="ECO:0000313" key="2">
    <source>
        <dbReference type="Proteomes" id="UP000076962"/>
    </source>
</evidence>